<reference evidence="2" key="1">
    <citation type="submission" date="2017-09" db="EMBL/GenBank/DDBJ databases">
        <title>Depth-based differentiation of microbial function through sediment-hosted aquifers and enrichment of novel symbionts in the deep terrestrial subsurface.</title>
        <authorList>
            <person name="Probst A.J."/>
            <person name="Ladd B."/>
            <person name="Jarett J.K."/>
            <person name="Geller-Mcgrath D.E."/>
            <person name="Sieber C.M.K."/>
            <person name="Emerson J.B."/>
            <person name="Anantharaman K."/>
            <person name="Thomas B.C."/>
            <person name="Malmstrom R."/>
            <person name="Stieglmeier M."/>
            <person name="Klingl A."/>
            <person name="Woyke T."/>
            <person name="Ryan C.M."/>
            <person name="Banfield J.F."/>
        </authorList>
    </citation>
    <scope>NUCLEOTIDE SEQUENCE [LARGE SCALE GENOMIC DNA]</scope>
</reference>
<name>A0A2M7Q9P6_9BACT</name>
<protein>
    <submittedName>
        <fullName evidence="1">Uncharacterized protein</fullName>
    </submittedName>
</protein>
<evidence type="ECO:0000313" key="1">
    <source>
        <dbReference type="EMBL" id="PIY61720.1"/>
    </source>
</evidence>
<sequence>MFLPLFGGMTDIIKNFDHPACPLLGQAFFVCDRAEVISWAVFPAVRPHIDSLTPDGIVIS</sequence>
<gene>
    <name evidence="1" type="ORF">COY93_04825</name>
</gene>
<accession>A0A2M7Q9P6</accession>
<organism evidence="1 2">
    <name type="scientific">Candidatus Uhrbacteria bacterium CG_4_10_14_0_8_um_filter_58_22</name>
    <dbReference type="NCBI Taxonomy" id="1975029"/>
    <lineage>
        <taxon>Bacteria</taxon>
        <taxon>Candidatus Uhriibacteriota</taxon>
    </lineage>
</organism>
<comment type="caution">
    <text evidence="1">The sequence shown here is derived from an EMBL/GenBank/DDBJ whole genome shotgun (WGS) entry which is preliminary data.</text>
</comment>
<evidence type="ECO:0000313" key="2">
    <source>
        <dbReference type="Proteomes" id="UP000230973"/>
    </source>
</evidence>
<proteinExistence type="predicted"/>
<dbReference type="EMBL" id="PFLC01000063">
    <property type="protein sequence ID" value="PIY61720.1"/>
    <property type="molecule type" value="Genomic_DNA"/>
</dbReference>
<dbReference type="Proteomes" id="UP000230973">
    <property type="component" value="Unassembled WGS sequence"/>
</dbReference>
<dbReference type="AlphaFoldDB" id="A0A2M7Q9P6"/>